<dbReference type="GO" id="GO:0005773">
    <property type="term" value="C:vacuole"/>
    <property type="evidence" value="ECO:0007669"/>
    <property type="project" value="TreeGrafter"/>
</dbReference>
<gene>
    <name evidence="2" type="ORF">RJ640_016663</name>
</gene>
<dbReference type="EMBL" id="JAVXUO010000733">
    <property type="protein sequence ID" value="KAK2989539.1"/>
    <property type="molecule type" value="Genomic_DNA"/>
</dbReference>
<dbReference type="Pfam" id="PF00450">
    <property type="entry name" value="Peptidase_S10"/>
    <property type="match status" value="2"/>
</dbReference>
<dbReference type="Gene3D" id="3.40.50.11320">
    <property type="match status" value="1"/>
</dbReference>
<dbReference type="GO" id="GO:0004185">
    <property type="term" value="F:serine-type carboxypeptidase activity"/>
    <property type="evidence" value="ECO:0007669"/>
    <property type="project" value="InterPro"/>
</dbReference>
<evidence type="ECO:0000256" key="1">
    <source>
        <dbReference type="ARBA" id="ARBA00009431"/>
    </source>
</evidence>
<organism evidence="2 3">
    <name type="scientific">Escallonia rubra</name>
    <dbReference type="NCBI Taxonomy" id="112253"/>
    <lineage>
        <taxon>Eukaryota</taxon>
        <taxon>Viridiplantae</taxon>
        <taxon>Streptophyta</taxon>
        <taxon>Embryophyta</taxon>
        <taxon>Tracheophyta</taxon>
        <taxon>Spermatophyta</taxon>
        <taxon>Magnoliopsida</taxon>
        <taxon>eudicotyledons</taxon>
        <taxon>Gunneridae</taxon>
        <taxon>Pentapetalae</taxon>
        <taxon>asterids</taxon>
        <taxon>campanulids</taxon>
        <taxon>Escalloniales</taxon>
        <taxon>Escalloniaceae</taxon>
        <taxon>Escallonia</taxon>
    </lineage>
</organism>
<dbReference type="PANTHER" id="PTHR11802:SF25">
    <property type="entry name" value="SERINE CARBOXYPEPTIDASE 24"/>
    <property type="match status" value="1"/>
</dbReference>
<protein>
    <submittedName>
        <fullName evidence="2">Uncharacterized protein</fullName>
    </submittedName>
</protein>
<dbReference type="InterPro" id="IPR001563">
    <property type="entry name" value="Peptidase_S10"/>
</dbReference>
<dbReference type="Proteomes" id="UP001187471">
    <property type="component" value="Unassembled WGS sequence"/>
</dbReference>
<comment type="caution">
    <text evidence="2">The sequence shown here is derived from an EMBL/GenBank/DDBJ whole genome shotgun (WGS) entry which is preliminary data.</text>
</comment>
<reference evidence="2" key="1">
    <citation type="submission" date="2022-12" db="EMBL/GenBank/DDBJ databases">
        <title>Draft genome assemblies for two species of Escallonia (Escalloniales).</title>
        <authorList>
            <person name="Chanderbali A."/>
            <person name="Dervinis C."/>
            <person name="Anghel I."/>
            <person name="Soltis D."/>
            <person name="Soltis P."/>
            <person name="Zapata F."/>
        </authorList>
    </citation>
    <scope>NUCLEOTIDE SEQUENCE</scope>
    <source>
        <strain evidence="2">UCBG92.1500</strain>
        <tissue evidence="2">Leaf</tissue>
    </source>
</reference>
<name>A0AA88RH31_9ASTE</name>
<dbReference type="PANTHER" id="PTHR11802">
    <property type="entry name" value="SERINE PROTEASE FAMILY S10 SERINE CARBOXYPEPTIDASE"/>
    <property type="match status" value="1"/>
</dbReference>
<keyword evidence="3" id="KW-1185">Reference proteome</keyword>
<evidence type="ECO:0000313" key="2">
    <source>
        <dbReference type="EMBL" id="KAK2989539.1"/>
    </source>
</evidence>
<dbReference type="Gene3D" id="3.40.50.1820">
    <property type="entry name" value="alpha/beta hydrolase"/>
    <property type="match status" value="2"/>
</dbReference>
<dbReference type="AlphaFoldDB" id="A0AA88RH31"/>
<sequence>CISFNCDSHYRTGVDQTILRYAGPGCSSLIGAWMELGPFRVNSDGKTLFRNDYAWNNGEMQLTARKIGNAWIDDATNAKGKIDYWWTHALISDETHEELIAECHFVNNTSSANCGSVISDSLYELGNIDHYNIYICAYLSTPQAQKWLHRHCANGFPCKIYKMDQMQALQLYSTGFLDFHLKSKIIEKVTKTCICCFYSGDIDSVVPITSTKYSLNWLKLPIEKPWYPWNLNDEVSN</sequence>
<dbReference type="GO" id="GO:0006508">
    <property type="term" value="P:proteolysis"/>
    <property type="evidence" value="ECO:0007669"/>
    <property type="project" value="InterPro"/>
</dbReference>
<evidence type="ECO:0000313" key="3">
    <source>
        <dbReference type="Proteomes" id="UP001187471"/>
    </source>
</evidence>
<comment type="similarity">
    <text evidence="1">Belongs to the peptidase S10 family.</text>
</comment>
<accession>A0AA88RH31</accession>
<dbReference type="SUPFAM" id="SSF53474">
    <property type="entry name" value="alpha/beta-Hydrolases"/>
    <property type="match status" value="1"/>
</dbReference>
<proteinExistence type="inferred from homology"/>
<dbReference type="InterPro" id="IPR029058">
    <property type="entry name" value="AB_hydrolase_fold"/>
</dbReference>
<feature type="non-terminal residue" evidence="2">
    <location>
        <position position="1"/>
    </location>
</feature>